<evidence type="ECO:0000259" key="3">
    <source>
        <dbReference type="Pfam" id="PF02769"/>
    </source>
</evidence>
<feature type="binding site" evidence="1">
    <location>
        <begin position="126"/>
        <end position="127"/>
    </location>
    <ligand>
        <name>ATP</name>
        <dbReference type="ChEBI" id="CHEBI:30616"/>
    </ligand>
</feature>
<evidence type="ECO:0000259" key="2">
    <source>
        <dbReference type="Pfam" id="PF00586"/>
    </source>
</evidence>
<dbReference type="PANTHER" id="PTHR30270:SF0">
    <property type="entry name" value="THIAMINE-MONOPHOSPHATE KINASE"/>
    <property type="match status" value="1"/>
</dbReference>
<accession>A0A6J4VGB1</accession>
<dbReference type="InterPro" id="IPR016188">
    <property type="entry name" value="PurM-like_N"/>
</dbReference>
<keyword evidence="1" id="KW-0547">Nucleotide-binding</keyword>
<dbReference type="InterPro" id="IPR006283">
    <property type="entry name" value="ThiL-like"/>
</dbReference>
<feature type="binding site" evidence="1">
    <location>
        <position position="50"/>
    </location>
    <ligand>
        <name>Mg(2+)</name>
        <dbReference type="ChEBI" id="CHEBI:18420"/>
        <label>2</label>
    </ligand>
</feature>
<dbReference type="PIRSF" id="PIRSF005303">
    <property type="entry name" value="Thiam_monoph_kin"/>
    <property type="match status" value="1"/>
</dbReference>
<dbReference type="InterPro" id="IPR036921">
    <property type="entry name" value="PurM-like_N_sf"/>
</dbReference>
<feature type="binding site" evidence="1">
    <location>
        <position position="79"/>
    </location>
    <ligand>
        <name>Mg(2+)</name>
        <dbReference type="ChEBI" id="CHEBI:18420"/>
        <label>3</label>
    </ligand>
</feature>
<keyword evidence="1" id="KW-0460">Magnesium</keyword>
<evidence type="ECO:0000313" key="4">
    <source>
        <dbReference type="EMBL" id="CAA9577646.1"/>
    </source>
</evidence>
<feature type="binding site" evidence="1">
    <location>
        <position position="79"/>
    </location>
    <ligand>
        <name>Mg(2+)</name>
        <dbReference type="ChEBI" id="CHEBI:18420"/>
        <label>4</label>
    </ligand>
</feature>
<dbReference type="GO" id="GO:0000287">
    <property type="term" value="F:magnesium ion binding"/>
    <property type="evidence" value="ECO:0007669"/>
    <property type="project" value="UniProtKB-UniRule"/>
</dbReference>
<dbReference type="PANTHER" id="PTHR30270">
    <property type="entry name" value="THIAMINE-MONOPHOSPHATE KINASE"/>
    <property type="match status" value="1"/>
</dbReference>
<dbReference type="GO" id="GO:0009030">
    <property type="term" value="F:thiamine-phosphate kinase activity"/>
    <property type="evidence" value="ECO:0007669"/>
    <property type="project" value="UniProtKB-UniRule"/>
</dbReference>
<dbReference type="Pfam" id="PF02769">
    <property type="entry name" value="AIRS_C"/>
    <property type="match status" value="1"/>
</dbReference>
<feature type="binding site" evidence="1">
    <location>
        <position position="50"/>
    </location>
    <ligand>
        <name>Mg(2+)</name>
        <dbReference type="ChEBI" id="CHEBI:18420"/>
        <label>1</label>
    </ligand>
</feature>
<dbReference type="InterPro" id="IPR036676">
    <property type="entry name" value="PurM-like_C_sf"/>
</dbReference>
<feature type="domain" description="PurM-like N-terminal" evidence="2">
    <location>
        <begin position="31"/>
        <end position="144"/>
    </location>
</feature>
<feature type="binding site" evidence="1">
    <location>
        <position position="226"/>
    </location>
    <ligand>
        <name>ATP</name>
        <dbReference type="ChEBI" id="CHEBI:30616"/>
    </ligand>
</feature>
<dbReference type="SUPFAM" id="SSF56042">
    <property type="entry name" value="PurM C-terminal domain-like"/>
    <property type="match status" value="1"/>
</dbReference>
<comment type="catalytic activity">
    <reaction evidence="1">
        <text>thiamine phosphate + ATP = thiamine diphosphate + ADP</text>
        <dbReference type="Rhea" id="RHEA:15913"/>
        <dbReference type="ChEBI" id="CHEBI:30616"/>
        <dbReference type="ChEBI" id="CHEBI:37575"/>
        <dbReference type="ChEBI" id="CHEBI:58937"/>
        <dbReference type="ChEBI" id="CHEBI:456216"/>
        <dbReference type="EC" id="2.7.4.16"/>
    </reaction>
</comment>
<organism evidence="4">
    <name type="scientific">uncultured Synechococcales cyanobacterium</name>
    <dbReference type="NCBI Taxonomy" id="1936017"/>
    <lineage>
        <taxon>Bacteria</taxon>
        <taxon>Bacillati</taxon>
        <taxon>Cyanobacteriota</taxon>
        <taxon>Cyanophyceae</taxon>
        <taxon>Synechococcales</taxon>
        <taxon>environmental samples</taxon>
    </lineage>
</organism>
<feature type="binding site" evidence="1">
    <location>
        <position position="333"/>
    </location>
    <ligand>
        <name>substrate</name>
    </ligand>
</feature>
<feature type="binding site" evidence="1">
    <location>
        <position position="49"/>
    </location>
    <ligand>
        <name>Mg(2+)</name>
        <dbReference type="ChEBI" id="CHEBI:18420"/>
        <label>1</label>
    </ligand>
</feature>
<gene>
    <name evidence="1" type="primary">thiL</name>
    <name evidence="4" type="ORF">AVDCRST_MAG81-2582</name>
</gene>
<dbReference type="EMBL" id="CADCWO010000138">
    <property type="protein sequence ID" value="CAA9577646.1"/>
    <property type="molecule type" value="Genomic_DNA"/>
</dbReference>
<comment type="similarity">
    <text evidence="1">Belongs to the thiamine-monophosphate kinase family.</text>
</comment>
<keyword evidence="1 4" id="KW-0418">Kinase</keyword>
<comment type="function">
    <text evidence="1">Catalyzes the ATP-dependent phosphorylation of thiamine-monophosphate (TMP) to form thiamine-pyrophosphate (TPP), the active form of vitamin B1.</text>
</comment>
<keyword evidence="1" id="KW-0479">Metal-binding</keyword>
<feature type="binding site" evidence="1">
    <location>
        <position position="127"/>
    </location>
    <ligand>
        <name>Mg(2+)</name>
        <dbReference type="ChEBI" id="CHEBI:18420"/>
        <label>1</label>
    </ligand>
</feature>
<name>A0A6J4VGB1_9CYAN</name>
<sequence>MNLSSSPRVRDLGEQAFLERLQRFCPAEIVGDDAAVLTTEPGQSLVVTTDLLVDRVHFSEGTTSPEDVGWRAAAMNLSDLAAMGASPLGLTVGLGVPGQLSVSWVENVYQGLSACLQQYATPIVGGDVCRSPVITVAIAAFGQVSPQQVIRRSAAQPGDAILVTGVHGASRAGLELLLNPSWGSDLSEVEHRLLIQAHQRPQPRLDVVPKLWQLDKQLRVAGMDSSDGLADAVVQICRASGVGASLERADMPIATPLTKTTFLTPEQALEWALYGGEDFELVLALPPALATSLVQQLGQGAAIIGEMVEGTGVQLVDRTGQYPAITLSLSRGFQHFL</sequence>
<feature type="binding site" evidence="1">
    <location>
        <position position="33"/>
    </location>
    <ligand>
        <name>Mg(2+)</name>
        <dbReference type="ChEBI" id="CHEBI:18420"/>
        <label>3</label>
    </ligand>
</feature>
<keyword evidence="1 4" id="KW-0808">Transferase</keyword>
<feature type="binding site" evidence="1">
    <location>
        <position position="227"/>
    </location>
    <ligand>
        <name>Mg(2+)</name>
        <dbReference type="ChEBI" id="CHEBI:18420"/>
        <label>5</label>
    </ligand>
</feature>
<dbReference type="UniPathway" id="UPA00060">
    <property type="reaction ID" value="UER00142"/>
</dbReference>
<dbReference type="Gene3D" id="3.90.650.10">
    <property type="entry name" value="PurM-like C-terminal domain"/>
    <property type="match status" value="1"/>
</dbReference>
<feature type="binding site" evidence="1">
    <location>
        <position position="57"/>
    </location>
    <ligand>
        <name>substrate</name>
    </ligand>
</feature>
<dbReference type="Pfam" id="PF00586">
    <property type="entry name" value="AIRS"/>
    <property type="match status" value="1"/>
</dbReference>
<dbReference type="GO" id="GO:0009228">
    <property type="term" value="P:thiamine biosynthetic process"/>
    <property type="evidence" value="ECO:0007669"/>
    <property type="project" value="UniProtKB-KW"/>
</dbReference>
<dbReference type="GO" id="GO:0009229">
    <property type="term" value="P:thiamine diphosphate biosynthetic process"/>
    <property type="evidence" value="ECO:0007669"/>
    <property type="project" value="UniProtKB-UniRule"/>
</dbReference>
<dbReference type="AlphaFoldDB" id="A0A6J4VGB1"/>
<feature type="binding site" evidence="1">
    <location>
        <position position="79"/>
    </location>
    <ligand>
        <name>Mg(2+)</name>
        <dbReference type="ChEBI" id="CHEBI:18420"/>
        <label>2</label>
    </ligand>
</feature>
<protein>
    <recommendedName>
        <fullName evidence="1">Thiamine-monophosphate kinase</fullName>
        <shortName evidence="1">TMP kinase</shortName>
        <shortName evidence="1">Thiamine-phosphate kinase</shortName>
        <ecNumber evidence="1">2.7.4.16</ecNumber>
    </recommendedName>
</protein>
<dbReference type="SUPFAM" id="SSF55326">
    <property type="entry name" value="PurM N-terminal domain-like"/>
    <property type="match status" value="1"/>
</dbReference>
<dbReference type="NCBIfam" id="TIGR01379">
    <property type="entry name" value="thiL"/>
    <property type="match status" value="1"/>
</dbReference>
<proteinExistence type="inferred from homology"/>
<dbReference type="GO" id="GO:0005524">
    <property type="term" value="F:ATP binding"/>
    <property type="evidence" value="ECO:0007669"/>
    <property type="project" value="UniProtKB-UniRule"/>
</dbReference>
<feature type="binding site" evidence="1">
    <location>
        <position position="277"/>
    </location>
    <ligand>
        <name>substrate</name>
    </ligand>
</feature>
<feature type="binding site" evidence="1">
    <location>
        <position position="48"/>
    </location>
    <ligand>
        <name>Mg(2+)</name>
        <dbReference type="ChEBI" id="CHEBI:18420"/>
        <label>4</label>
    </ligand>
</feature>
<feature type="binding site" evidence="1">
    <location>
        <position position="152"/>
    </location>
    <ligand>
        <name>ATP</name>
        <dbReference type="ChEBI" id="CHEBI:30616"/>
    </ligand>
</feature>
<dbReference type="InterPro" id="IPR010918">
    <property type="entry name" value="PurM-like_C_dom"/>
</dbReference>
<evidence type="ECO:0000256" key="1">
    <source>
        <dbReference type="HAMAP-Rule" id="MF_02128"/>
    </source>
</evidence>
<feature type="binding site" evidence="1">
    <location>
        <position position="109"/>
    </location>
    <ligand>
        <name>ATP</name>
        <dbReference type="ChEBI" id="CHEBI:30616"/>
    </ligand>
</feature>
<dbReference type="Gene3D" id="3.30.1330.10">
    <property type="entry name" value="PurM-like, N-terminal domain"/>
    <property type="match status" value="1"/>
</dbReference>
<comment type="miscellaneous">
    <text evidence="1">Reaction mechanism of ThiL seems to utilize a direct, inline transfer of the gamma-phosphate of ATP to TMP rather than a phosphorylated enzyme intermediate.</text>
</comment>
<dbReference type="CDD" id="cd02194">
    <property type="entry name" value="ThiL"/>
    <property type="match status" value="1"/>
</dbReference>
<keyword evidence="1" id="KW-0784">Thiamine biosynthesis</keyword>
<feature type="binding site" evidence="1">
    <location>
        <position position="224"/>
    </location>
    <ligand>
        <name>Mg(2+)</name>
        <dbReference type="ChEBI" id="CHEBI:18420"/>
        <label>3</label>
    </ligand>
</feature>
<keyword evidence="1" id="KW-0067">ATP-binding</keyword>
<dbReference type="EC" id="2.7.4.16" evidence="1"/>
<reference evidence="4" key="1">
    <citation type="submission" date="2020-02" db="EMBL/GenBank/DDBJ databases">
        <authorList>
            <person name="Meier V. D."/>
        </authorList>
    </citation>
    <scope>NUCLEOTIDE SEQUENCE</scope>
    <source>
        <strain evidence="4">AVDCRST_MAG81</strain>
    </source>
</reference>
<feature type="domain" description="PurM-like C-terminal" evidence="3">
    <location>
        <begin position="156"/>
        <end position="316"/>
    </location>
</feature>
<feature type="binding site" evidence="1">
    <location>
        <position position="33"/>
    </location>
    <ligand>
        <name>Mg(2+)</name>
        <dbReference type="ChEBI" id="CHEBI:18420"/>
        <label>4</label>
    </ligand>
</feature>
<dbReference type="HAMAP" id="MF_02128">
    <property type="entry name" value="TMP_kinase"/>
    <property type="match status" value="1"/>
</dbReference>
<comment type="pathway">
    <text evidence="1">Cofactor biosynthesis; thiamine diphosphate biosynthesis; thiamine diphosphate from thiamine phosphate: step 1/1.</text>
</comment>